<proteinExistence type="predicted"/>
<name>A0A9X9MDX6_GULGU</name>
<evidence type="ECO:0000256" key="1">
    <source>
        <dbReference type="SAM" id="MobiDB-lite"/>
    </source>
</evidence>
<comment type="caution">
    <text evidence="2">The sequence shown here is derived from an EMBL/GenBank/DDBJ whole genome shotgun (WGS) entry which is preliminary data.</text>
</comment>
<keyword evidence="3" id="KW-1185">Reference proteome</keyword>
<feature type="non-terminal residue" evidence="2">
    <location>
        <position position="55"/>
    </location>
</feature>
<accession>A0A9X9MDX6</accession>
<evidence type="ECO:0000313" key="2">
    <source>
        <dbReference type="EMBL" id="VCX43210.1"/>
    </source>
</evidence>
<dbReference type="Proteomes" id="UP000269945">
    <property type="component" value="Unassembled WGS sequence"/>
</dbReference>
<dbReference type="EMBL" id="CYRY02047263">
    <property type="protein sequence ID" value="VCX43210.1"/>
    <property type="molecule type" value="Genomic_DNA"/>
</dbReference>
<dbReference type="AlphaFoldDB" id="A0A9X9MDX6"/>
<feature type="region of interest" description="Disordered" evidence="1">
    <location>
        <begin position="1"/>
        <end position="55"/>
    </location>
</feature>
<gene>
    <name evidence="2" type="ORF">BN2614_LOCUS19</name>
</gene>
<organism evidence="2 3">
    <name type="scientific">Gulo gulo</name>
    <name type="common">Wolverine</name>
    <name type="synonym">Gluton</name>
    <dbReference type="NCBI Taxonomy" id="48420"/>
    <lineage>
        <taxon>Eukaryota</taxon>
        <taxon>Metazoa</taxon>
        <taxon>Chordata</taxon>
        <taxon>Craniata</taxon>
        <taxon>Vertebrata</taxon>
        <taxon>Euteleostomi</taxon>
        <taxon>Mammalia</taxon>
        <taxon>Eutheria</taxon>
        <taxon>Laurasiatheria</taxon>
        <taxon>Carnivora</taxon>
        <taxon>Caniformia</taxon>
        <taxon>Musteloidea</taxon>
        <taxon>Mustelidae</taxon>
        <taxon>Guloninae</taxon>
        <taxon>Gulo</taxon>
    </lineage>
</organism>
<sequence>MITNSSPKGPPEFHPKRGSISSSKGDSVMGDRVVTVSAGPTKVAPRAVPSVKREF</sequence>
<protein>
    <submittedName>
        <fullName evidence="2">Uncharacterized protein</fullName>
    </submittedName>
</protein>
<reference evidence="2 3" key="1">
    <citation type="submission" date="2018-10" db="EMBL/GenBank/DDBJ databases">
        <authorList>
            <person name="Ekblom R."/>
            <person name="Jareborg N."/>
        </authorList>
    </citation>
    <scope>NUCLEOTIDE SEQUENCE [LARGE SCALE GENOMIC DNA]</scope>
    <source>
        <tissue evidence="2">Muscle</tissue>
    </source>
</reference>
<evidence type="ECO:0000313" key="3">
    <source>
        <dbReference type="Proteomes" id="UP000269945"/>
    </source>
</evidence>